<keyword evidence="1" id="KW-1133">Transmembrane helix</keyword>
<organism evidence="3 4">
    <name type="scientific">Steinernema carpocapsae</name>
    <name type="common">Entomopathogenic nematode</name>
    <dbReference type="NCBI Taxonomy" id="34508"/>
    <lineage>
        <taxon>Eukaryota</taxon>
        <taxon>Metazoa</taxon>
        <taxon>Ecdysozoa</taxon>
        <taxon>Nematoda</taxon>
        <taxon>Chromadorea</taxon>
        <taxon>Rhabditida</taxon>
        <taxon>Tylenchina</taxon>
        <taxon>Panagrolaimomorpha</taxon>
        <taxon>Strongyloidoidea</taxon>
        <taxon>Steinernematidae</taxon>
        <taxon>Steinernema</taxon>
    </lineage>
</organism>
<keyword evidence="4" id="KW-1185">Reference proteome</keyword>
<feature type="signal peptide" evidence="2">
    <location>
        <begin position="1"/>
        <end position="19"/>
    </location>
</feature>
<accession>A0A4U5MGE2</accession>
<evidence type="ECO:0000256" key="2">
    <source>
        <dbReference type="SAM" id="SignalP"/>
    </source>
</evidence>
<reference evidence="3 4" key="2">
    <citation type="journal article" date="2019" name="G3 (Bethesda)">
        <title>Hybrid Assembly of the Genome of the Entomopathogenic Nematode Steinernema carpocapsae Identifies the X-Chromosome.</title>
        <authorList>
            <person name="Serra L."/>
            <person name="Macchietto M."/>
            <person name="Macias-Munoz A."/>
            <person name="McGill C.J."/>
            <person name="Rodriguez I.M."/>
            <person name="Rodriguez B."/>
            <person name="Murad R."/>
            <person name="Mortazavi A."/>
        </authorList>
    </citation>
    <scope>NUCLEOTIDE SEQUENCE [LARGE SCALE GENOMIC DNA]</scope>
    <source>
        <strain evidence="3 4">ALL</strain>
    </source>
</reference>
<reference evidence="3 4" key="1">
    <citation type="journal article" date="2015" name="Genome Biol.">
        <title>Comparative genomics of Steinernema reveals deeply conserved gene regulatory networks.</title>
        <authorList>
            <person name="Dillman A.R."/>
            <person name="Macchietto M."/>
            <person name="Porter C.F."/>
            <person name="Rogers A."/>
            <person name="Williams B."/>
            <person name="Antoshechkin I."/>
            <person name="Lee M.M."/>
            <person name="Goodwin Z."/>
            <person name="Lu X."/>
            <person name="Lewis E.E."/>
            <person name="Goodrich-Blair H."/>
            <person name="Stock S.P."/>
            <person name="Adams B.J."/>
            <person name="Sternberg P.W."/>
            <person name="Mortazavi A."/>
        </authorList>
    </citation>
    <scope>NUCLEOTIDE SEQUENCE [LARGE SCALE GENOMIC DNA]</scope>
    <source>
        <strain evidence="3 4">ALL</strain>
    </source>
</reference>
<feature type="transmembrane region" description="Helical" evidence="1">
    <location>
        <begin position="31"/>
        <end position="50"/>
    </location>
</feature>
<evidence type="ECO:0000313" key="4">
    <source>
        <dbReference type="Proteomes" id="UP000298663"/>
    </source>
</evidence>
<proteinExistence type="predicted"/>
<evidence type="ECO:0000256" key="1">
    <source>
        <dbReference type="SAM" id="Phobius"/>
    </source>
</evidence>
<protein>
    <submittedName>
        <fullName evidence="3">Uncharacterized protein</fullName>
    </submittedName>
</protein>
<keyword evidence="1" id="KW-0472">Membrane</keyword>
<evidence type="ECO:0000313" key="3">
    <source>
        <dbReference type="EMBL" id="TKR68319.1"/>
    </source>
</evidence>
<dbReference type="AlphaFoldDB" id="A0A4U5MGE2"/>
<keyword evidence="2" id="KW-0732">Signal</keyword>
<keyword evidence="1" id="KW-0812">Transmembrane</keyword>
<gene>
    <name evidence="3" type="ORF">L596_024315</name>
</gene>
<comment type="caution">
    <text evidence="3">The sequence shown here is derived from an EMBL/GenBank/DDBJ whole genome shotgun (WGS) entry which is preliminary data.</text>
</comment>
<dbReference type="Proteomes" id="UP000298663">
    <property type="component" value="Unassembled WGS sequence"/>
</dbReference>
<dbReference type="EMBL" id="AZBU02000008">
    <property type="protein sequence ID" value="TKR68319.1"/>
    <property type="molecule type" value="Genomic_DNA"/>
</dbReference>
<name>A0A4U5MGE2_STECR</name>
<feature type="chain" id="PRO_5020681823" evidence="2">
    <location>
        <begin position="20"/>
        <end position="111"/>
    </location>
</feature>
<sequence>MYWHTNILMAQLVACLTKAVCVQTIHFDFSGSIPAGANLFVFSIFVFLRVDYTNASKHKGSLFVSLFHIAGKRLAGVDLGLELYYISTNEPPPNHANYGNADALLKSPVER</sequence>